<reference evidence="1" key="1">
    <citation type="submission" date="2023-09" db="EMBL/GenBank/DDBJ databases">
        <title>Vallitalea sediminicola and Vallitalea maricola sp. nov., anaerobic bacteria isolated from marine sediment.</title>
        <authorList>
            <person name="Hirano S."/>
            <person name="Maeda A."/>
            <person name="Terahara T."/>
            <person name="Mori K."/>
            <person name="Hamada M."/>
            <person name="Matsumoto R."/>
            <person name="Kobayashi T."/>
        </authorList>
    </citation>
    <scope>NUCLEOTIDE SEQUENCE</scope>
    <source>
        <strain evidence="1">AN17-2</strain>
    </source>
</reference>
<dbReference type="EMBL" id="BTPU01000001">
    <property type="protein sequence ID" value="GMQ60845.1"/>
    <property type="molecule type" value="Genomic_DNA"/>
</dbReference>
<proteinExistence type="predicted"/>
<comment type="caution">
    <text evidence="1">The sequence shown here is derived from an EMBL/GenBank/DDBJ whole genome shotgun (WGS) entry which is preliminary data.</text>
</comment>
<sequence>MDILLPISLFINTISKILYYIKILFIFIYFILFNCQIFYIINIIDINTFFTILMLVKYNVIVIKLIVLLYLHINI</sequence>
<keyword evidence="2" id="KW-1185">Reference proteome</keyword>
<name>A0ACB5UE12_9FIRM</name>
<gene>
    <name evidence="1" type="ORF">AN2V17_00710</name>
</gene>
<dbReference type="Proteomes" id="UP001374599">
    <property type="component" value="Unassembled WGS sequence"/>
</dbReference>
<evidence type="ECO:0000313" key="1">
    <source>
        <dbReference type="EMBL" id="GMQ60845.1"/>
    </source>
</evidence>
<evidence type="ECO:0000313" key="2">
    <source>
        <dbReference type="Proteomes" id="UP001374599"/>
    </source>
</evidence>
<accession>A0ACB5UE12</accession>
<organism evidence="1 2">
    <name type="scientific">Vallitalea maricola</name>
    <dbReference type="NCBI Taxonomy" id="3074433"/>
    <lineage>
        <taxon>Bacteria</taxon>
        <taxon>Bacillati</taxon>
        <taxon>Bacillota</taxon>
        <taxon>Clostridia</taxon>
        <taxon>Lachnospirales</taxon>
        <taxon>Vallitaleaceae</taxon>
        <taxon>Vallitalea</taxon>
    </lineage>
</organism>
<protein>
    <submittedName>
        <fullName evidence="1">Uncharacterized protein</fullName>
    </submittedName>
</protein>